<evidence type="ECO:0000313" key="3">
    <source>
        <dbReference type="Proteomes" id="UP000254866"/>
    </source>
</evidence>
<dbReference type="EMBL" id="NPIC01000010">
    <property type="protein sequence ID" value="RDL32562.1"/>
    <property type="molecule type" value="Genomic_DNA"/>
</dbReference>
<reference evidence="2 3" key="1">
    <citation type="journal article" date="2018" name="IMA Fungus">
        <title>IMA Genome-F 9: Draft genome sequence of Annulohypoxylon stygium, Aspergillus mulundensis, Berkeleyomyces basicola (syn. Thielaviopsis basicola), Ceratocystis smalleyi, two Cercospora beticola strains, Coleophoma cylindrospora, Fusarium fracticaudum, Phialophora cf. hyalina, and Morchella septimelata.</title>
        <authorList>
            <person name="Wingfield B.D."/>
            <person name="Bills G.F."/>
            <person name="Dong Y."/>
            <person name="Huang W."/>
            <person name="Nel W.J."/>
            <person name="Swalarsk-Parry B.S."/>
            <person name="Vaghefi N."/>
            <person name="Wilken P.M."/>
            <person name="An Z."/>
            <person name="de Beer Z.W."/>
            <person name="De Vos L."/>
            <person name="Chen L."/>
            <person name="Duong T.A."/>
            <person name="Gao Y."/>
            <person name="Hammerbacher A."/>
            <person name="Kikkert J.R."/>
            <person name="Li Y."/>
            <person name="Li H."/>
            <person name="Li K."/>
            <person name="Li Q."/>
            <person name="Liu X."/>
            <person name="Ma X."/>
            <person name="Naidoo K."/>
            <person name="Pethybridge S.J."/>
            <person name="Sun J."/>
            <person name="Steenkamp E.T."/>
            <person name="van der Nest M.A."/>
            <person name="van Wyk S."/>
            <person name="Wingfield M.J."/>
            <person name="Xiong C."/>
            <person name="Yue Q."/>
            <person name="Zhang X."/>
        </authorList>
    </citation>
    <scope>NUCLEOTIDE SEQUENCE [LARGE SCALE GENOMIC DNA]</scope>
    <source>
        <strain evidence="2 3">BP 5553</strain>
    </source>
</reference>
<keyword evidence="3" id="KW-1185">Reference proteome</keyword>
<organism evidence="2 3">
    <name type="scientific">Venustampulla echinocandica</name>
    <dbReference type="NCBI Taxonomy" id="2656787"/>
    <lineage>
        <taxon>Eukaryota</taxon>
        <taxon>Fungi</taxon>
        <taxon>Dikarya</taxon>
        <taxon>Ascomycota</taxon>
        <taxon>Pezizomycotina</taxon>
        <taxon>Leotiomycetes</taxon>
        <taxon>Helotiales</taxon>
        <taxon>Pleuroascaceae</taxon>
        <taxon>Venustampulla</taxon>
    </lineage>
</organism>
<dbReference type="OrthoDB" id="5357734at2759"/>
<keyword evidence="1" id="KW-0812">Transmembrane</keyword>
<dbReference type="STRING" id="2656787.A0A370TDN3"/>
<dbReference type="PANTHER" id="PTHR37576:SF2">
    <property type="entry name" value="DEFECT AT LOW TEMPERATURE PROTEIN 1"/>
    <property type="match status" value="1"/>
</dbReference>
<comment type="caution">
    <text evidence="2">The sequence shown here is derived from an EMBL/GenBank/DDBJ whole genome shotgun (WGS) entry which is preliminary data.</text>
</comment>
<dbReference type="InterPro" id="IPR021514">
    <property type="entry name" value="DUF3176"/>
</dbReference>
<keyword evidence="1" id="KW-0472">Membrane</keyword>
<feature type="transmembrane region" description="Helical" evidence="1">
    <location>
        <begin position="50"/>
        <end position="73"/>
    </location>
</feature>
<proteinExistence type="predicted"/>
<feature type="transmembrane region" description="Helical" evidence="1">
    <location>
        <begin position="467"/>
        <end position="494"/>
    </location>
</feature>
<feature type="transmembrane region" description="Helical" evidence="1">
    <location>
        <begin position="85"/>
        <end position="105"/>
    </location>
</feature>
<dbReference type="RefSeq" id="XP_031866284.1">
    <property type="nucleotide sequence ID" value="XM_032017641.1"/>
</dbReference>
<evidence type="ECO:0000256" key="1">
    <source>
        <dbReference type="SAM" id="Phobius"/>
    </source>
</evidence>
<dbReference type="PANTHER" id="PTHR37576">
    <property type="entry name" value="DEFECT AT LOW TEMPERATURE PROTEIN 1"/>
    <property type="match status" value="1"/>
</dbReference>
<dbReference type="AlphaFoldDB" id="A0A370TDN3"/>
<keyword evidence="1" id="KW-1133">Transmembrane helix</keyword>
<evidence type="ECO:0000313" key="2">
    <source>
        <dbReference type="EMBL" id="RDL32562.1"/>
    </source>
</evidence>
<gene>
    <name evidence="2" type="ORF">BP5553_09018</name>
</gene>
<dbReference type="Proteomes" id="UP000254866">
    <property type="component" value="Unassembled WGS sequence"/>
</dbReference>
<name>A0A370TDN3_9HELO</name>
<dbReference type="Pfam" id="PF11374">
    <property type="entry name" value="DUF3176"/>
    <property type="match status" value="1"/>
</dbReference>
<accession>A0A370TDN3</accession>
<sequence>MDYRQYGYNQDPKLAGPSVHPIPTPTVQPQYQTLAPSTTWRRGAFRRFPWPGFLALVAALLSAIGMVVVLVLSNNKPVSQWKISPAVYLAIESTIANILLAYALSEGTTVAWWVKSMKPGSHVSDLHNIWAYGTSIKQALFSGRGFNLIALACITAALAPINGPLLQRASTISTLAVNKPTTLTVLAAQEFPLGYTGTVTGRAHTVGFVTSNFSSVVQDYVLKKPINITQSGCEGRCSGVMQAAGYAINCSYSILQYNLSSSLAINPDRTTNDAVFSGTNVFSTNFTYYEMTRNPTINYSSVHKTDGECAGDLHLAQCTLTPALLQYNVILDNDTISLDPKYTYKDDRLVKYTPSFGNDAQGPSTHGGMYLALSTMFNSQVRLSFGGAVGYILGTSGAPALQYAVTGLTVGMTCPTYWSDPTDDMLSTARELAFRVAIHAANSTNATNTQTISATSVDVLTVYVSHYLYLGLAVFFTLLSTLCIAPTFFGWWALGRKVSLSPIEIAKAFDAPILSNSLDSNLDADDLLKEVGDRPVRYGALGEQVYAHNGVLVGRTGEKLVMGEPGRVHEAAEGRTYGG</sequence>
<protein>
    <submittedName>
        <fullName evidence="2">Uncharacterized protein</fullName>
    </submittedName>
</protein>
<dbReference type="GeneID" id="43601867"/>